<dbReference type="Pfam" id="PF03567">
    <property type="entry name" value="Sulfotransfer_2"/>
    <property type="match status" value="2"/>
</dbReference>
<dbReference type="GeneID" id="17296145"/>
<evidence type="ECO:0000256" key="6">
    <source>
        <dbReference type="ARBA" id="ARBA00022989"/>
    </source>
</evidence>
<keyword evidence="6 10" id="KW-1133">Transmembrane helix</keyword>
<evidence type="ECO:0000256" key="8">
    <source>
        <dbReference type="ARBA" id="ARBA00023136"/>
    </source>
</evidence>
<dbReference type="InterPro" id="IPR027417">
    <property type="entry name" value="P-loop_NTPase"/>
</dbReference>
<evidence type="ECO:0000256" key="3">
    <source>
        <dbReference type="ARBA" id="ARBA00006339"/>
    </source>
</evidence>
<dbReference type="KEGG" id="gtt:GUITHDRAFT_114569"/>
<dbReference type="OrthoDB" id="2019940at2759"/>
<keyword evidence="7" id="KW-0333">Golgi apparatus</keyword>
<reference evidence="11 13" key="1">
    <citation type="journal article" date="2012" name="Nature">
        <title>Algal genomes reveal evolutionary mosaicism and the fate of nucleomorphs.</title>
        <authorList>
            <consortium name="DOE Joint Genome Institute"/>
            <person name="Curtis B.A."/>
            <person name="Tanifuji G."/>
            <person name="Burki F."/>
            <person name="Gruber A."/>
            <person name="Irimia M."/>
            <person name="Maruyama S."/>
            <person name="Arias M.C."/>
            <person name="Ball S.G."/>
            <person name="Gile G.H."/>
            <person name="Hirakawa Y."/>
            <person name="Hopkins J.F."/>
            <person name="Kuo A."/>
            <person name="Rensing S.A."/>
            <person name="Schmutz J."/>
            <person name="Symeonidi A."/>
            <person name="Elias M."/>
            <person name="Eveleigh R.J."/>
            <person name="Herman E.K."/>
            <person name="Klute M.J."/>
            <person name="Nakayama T."/>
            <person name="Obornik M."/>
            <person name="Reyes-Prieto A."/>
            <person name="Armbrust E.V."/>
            <person name="Aves S.J."/>
            <person name="Beiko R.G."/>
            <person name="Coutinho P."/>
            <person name="Dacks J.B."/>
            <person name="Durnford D.G."/>
            <person name="Fast N.M."/>
            <person name="Green B.R."/>
            <person name="Grisdale C.J."/>
            <person name="Hempel F."/>
            <person name="Henrissat B."/>
            <person name="Hoppner M.P."/>
            <person name="Ishida K."/>
            <person name="Kim E."/>
            <person name="Koreny L."/>
            <person name="Kroth P.G."/>
            <person name="Liu Y."/>
            <person name="Malik S.B."/>
            <person name="Maier U.G."/>
            <person name="McRose D."/>
            <person name="Mock T."/>
            <person name="Neilson J.A."/>
            <person name="Onodera N.T."/>
            <person name="Poole A.M."/>
            <person name="Pritham E.J."/>
            <person name="Richards T.A."/>
            <person name="Rocap G."/>
            <person name="Roy S.W."/>
            <person name="Sarai C."/>
            <person name="Schaack S."/>
            <person name="Shirato S."/>
            <person name="Slamovits C.H."/>
            <person name="Spencer D.F."/>
            <person name="Suzuki S."/>
            <person name="Worden A.Z."/>
            <person name="Zauner S."/>
            <person name="Barry K."/>
            <person name="Bell C."/>
            <person name="Bharti A.K."/>
            <person name="Crow J.A."/>
            <person name="Grimwood J."/>
            <person name="Kramer R."/>
            <person name="Lindquist E."/>
            <person name="Lucas S."/>
            <person name="Salamov A."/>
            <person name="McFadden G.I."/>
            <person name="Lane C.E."/>
            <person name="Keeling P.J."/>
            <person name="Gray M.W."/>
            <person name="Grigoriev I.V."/>
            <person name="Archibald J.M."/>
        </authorList>
    </citation>
    <scope>NUCLEOTIDE SEQUENCE</scope>
    <source>
        <strain evidence="11 13">CCMP2712</strain>
    </source>
</reference>
<gene>
    <name evidence="11" type="ORF">GUITHDRAFT_114569</name>
</gene>
<accession>L1ITF6</accession>
<dbReference type="InterPro" id="IPR018011">
    <property type="entry name" value="Carb_sulfotrans_8-10"/>
</dbReference>
<keyword evidence="4" id="KW-0808">Transferase</keyword>
<evidence type="ECO:0000313" key="11">
    <source>
        <dbReference type="EMBL" id="EKX39372.1"/>
    </source>
</evidence>
<keyword evidence="13" id="KW-1185">Reference proteome</keyword>
<dbReference type="RefSeq" id="XP_005826352.1">
    <property type="nucleotide sequence ID" value="XM_005826295.1"/>
</dbReference>
<reference evidence="13" key="2">
    <citation type="submission" date="2012-11" db="EMBL/GenBank/DDBJ databases">
        <authorList>
            <person name="Kuo A."/>
            <person name="Curtis B.A."/>
            <person name="Tanifuji G."/>
            <person name="Burki F."/>
            <person name="Gruber A."/>
            <person name="Irimia M."/>
            <person name="Maruyama S."/>
            <person name="Arias M.C."/>
            <person name="Ball S.G."/>
            <person name="Gile G.H."/>
            <person name="Hirakawa Y."/>
            <person name="Hopkins J.F."/>
            <person name="Rensing S.A."/>
            <person name="Schmutz J."/>
            <person name="Symeonidi A."/>
            <person name="Elias M."/>
            <person name="Eveleigh R.J."/>
            <person name="Herman E.K."/>
            <person name="Klute M.J."/>
            <person name="Nakayama T."/>
            <person name="Obornik M."/>
            <person name="Reyes-Prieto A."/>
            <person name="Armbrust E.V."/>
            <person name="Aves S.J."/>
            <person name="Beiko R.G."/>
            <person name="Coutinho P."/>
            <person name="Dacks J.B."/>
            <person name="Durnford D.G."/>
            <person name="Fast N.M."/>
            <person name="Green B.R."/>
            <person name="Grisdale C."/>
            <person name="Hempe F."/>
            <person name="Henrissat B."/>
            <person name="Hoppner M.P."/>
            <person name="Ishida K.-I."/>
            <person name="Kim E."/>
            <person name="Koreny L."/>
            <person name="Kroth P.G."/>
            <person name="Liu Y."/>
            <person name="Malik S.-B."/>
            <person name="Maier U.G."/>
            <person name="McRose D."/>
            <person name="Mock T."/>
            <person name="Neilson J.A."/>
            <person name="Onodera N.T."/>
            <person name="Poole A.M."/>
            <person name="Pritham E.J."/>
            <person name="Richards T.A."/>
            <person name="Rocap G."/>
            <person name="Roy S.W."/>
            <person name="Sarai C."/>
            <person name="Schaack S."/>
            <person name="Shirato S."/>
            <person name="Slamovits C.H."/>
            <person name="Spencer D.F."/>
            <person name="Suzuki S."/>
            <person name="Worden A.Z."/>
            <person name="Zauner S."/>
            <person name="Barry K."/>
            <person name="Bell C."/>
            <person name="Bharti A.K."/>
            <person name="Crow J.A."/>
            <person name="Grimwood J."/>
            <person name="Kramer R."/>
            <person name="Lindquist E."/>
            <person name="Lucas S."/>
            <person name="Salamov A."/>
            <person name="McFadden G.I."/>
            <person name="Lane C.E."/>
            <person name="Keeling P.J."/>
            <person name="Gray M.W."/>
            <person name="Grigoriev I.V."/>
            <person name="Archibald J.M."/>
        </authorList>
    </citation>
    <scope>NUCLEOTIDE SEQUENCE</scope>
    <source>
        <strain evidence="13">CCMP2712</strain>
    </source>
</reference>
<dbReference type="eggNOG" id="ENOG502S9IB">
    <property type="taxonomic scope" value="Eukaryota"/>
</dbReference>
<dbReference type="PANTHER" id="PTHR12137:SF54">
    <property type="entry name" value="CARBOHYDRATE SULFOTRANSFERASE"/>
    <property type="match status" value="1"/>
</dbReference>
<evidence type="ECO:0000256" key="5">
    <source>
        <dbReference type="ARBA" id="ARBA00022692"/>
    </source>
</evidence>
<dbReference type="GO" id="GO:0009507">
    <property type="term" value="C:chloroplast"/>
    <property type="evidence" value="ECO:0007669"/>
    <property type="project" value="UniProtKB-SubCell"/>
</dbReference>
<evidence type="ECO:0000256" key="9">
    <source>
        <dbReference type="ARBA" id="ARBA00023180"/>
    </source>
</evidence>
<evidence type="ECO:0000313" key="13">
    <source>
        <dbReference type="Proteomes" id="UP000011087"/>
    </source>
</evidence>
<sequence length="520" mass="60770">MVHWKYGALCAVFLSCLVIYISHFVVVDSLNVRRKLRIVQMRALQVRRSLQSGCSKVREMKNSSLAQRNFSIAAAGSCRFNTSLALALPLGHITSSMLNDTLEGGRRQRDKCAVSVRRRFIFKITDGSFSQLILNFLRSAFCQGSECKDSEFQVTDCLEQALKYPQFFRFAILSHPHYTLLDVYKRKDHLKERRSTVSLQAQHYQILDQDGCSTVNFIIRAENFDLDFKSVLQYIDSWHLVKFFEFHKAFIMNRFQQSYISAVNLVQGNQVDMDTMTWFNDIFKEDFVTFGYKPDQFANLSMNTIDRNETCFSVGHECIVSLLDNFIYMHVLKSGGSSWDSFINRFYCGRDRKECDKTKFVLLPCKRAFLDFPDHFRFSFVRDPYRRAVSMYQMAVSPAFLTGKQVSFAEWVLNKSALSTRVMKMHWLPQTHFLFTKNLCPVVDFIGRLENFHQDVMTILHRINNHNLTQFFLEGNFVVQNASPDIKEKQKDFETITGRVEEEIYHGYKDDFELLGYTRK</sequence>
<keyword evidence="5 10" id="KW-0812">Transmembrane</keyword>
<organism evidence="11">
    <name type="scientific">Guillardia theta (strain CCMP2712)</name>
    <name type="common">Cryptophyte</name>
    <dbReference type="NCBI Taxonomy" id="905079"/>
    <lineage>
        <taxon>Eukaryota</taxon>
        <taxon>Cryptophyceae</taxon>
        <taxon>Pyrenomonadales</taxon>
        <taxon>Geminigeraceae</taxon>
        <taxon>Guillardia</taxon>
    </lineage>
</organism>
<evidence type="ECO:0000256" key="2">
    <source>
        <dbReference type="ARBA" id="ARBA00004323"/>
    </source>
</evidence>
<comment type="similarity">
    <text evidence="3">Belongs to the sulfotransferase 2 family.</text>
</comment>
<dbReference type="GO" id="GO:0000139">
    <property type="term" value="C:Golgi membrane"/>
    <property type="evidence" value="ECO:0007669"/>
    <property type="project" value="UniProtKB-SubCell"/>
</dbReference>
<reference evidence="12" key="3">
    <citation type="submission" date="2016-03" db="UniProtKB">
        <authorList>
            <consortium name="EnsemblProtists"/>
        </authorList>
    </citation>
    <scope>IDENTIFICATION</scope>
</reference>
<keyword evidence="8 10" id="KW-0472">Membrane</keyword>
<feature type="transmembrane region" description="Helical" evidence="10">
    <location>
        <begin position="6"/>
        <end position="27"/>
    </location>
</feature>
<dbReference type="InterPro" id="IPR005331">
    <property type="entry name" value="Sulfotransferase"/>
</dbReference>
<evidence type="ECO:0000256" key="4">
    <source>
        <dbReference type="ARBA" id="ARBA00022679"/>
    </source>
</evidence>
<dbReference type="PaxDb" id="55529-EKX39372"/>
<dbReference type="PANTHER" id="PTHR12137">
    <property type="entry name" value="CARBOHYDRATE SULFOTRANSFERASE"/>
    <property type="match status" value="1"/>
</dbReference>
<protein>
    <recommendedName>
        <fullName evidence="14">Sulfotransferase domain-containing protein</fullName>
    </recommendedName>
</protein>
<dbReference type="EMBL" id="JH993040">
    <property type="protein sequence ID" value="EKX39372.1"/>
    <property type="molecule type" value="Genomic_DNA"/>
</dbReference>
<evidence type="ECO:0000256" key="1">
    <source>
        <dbReference type="ARBA" id="ARBA00004229"/>
    </source>
</evidence>
<dbReference type="Gene3D" id="3.40.50.300">
    <property type="entry name" value="P-loop containing nucleotide triphosphate hydrolases"/>
    <property type="match status" value="1"/>
</dbReference>
<dbReference type="GO" id="GO:0008146">
    <property type="term" value="F:sulfotransferase activity"/>
    <property type="evidence" value="ECO:0007669"/>
    <property type="project" value="InterPro"/>
</dbReference>
<dbReference type="EnsemblProtists" id="EKX39372">
    <property type="protein sequence ID" value="EKX39372"/>
    <property type="gene ID" value="GUITHDRAFT_114569"/>
</dbReference>
<dbReference type="HOGENOM" id="CLU_524251_0_0_1"/>
<dbReference type="AlphaFoldDB" id="L1ITF6"/>
<dbReference type="Proteomes" id="UP000011087">
    <property type="component" value="Unassembled WGS sequence"/>
</dbReference>
<evidence type="ECO:0000256" key="7">
    <source>
        <dbReference type="ARBA" id="ARBA00023034"/>
    </source>
</evidence>
<comment type="subcellular location">
    <subcellularLocation>
        <location evidence="2">Golgi apparatus membrane</location>
        <topology evidence="2">Single-pass type II membrane protein</topology>
    </subcellularLocation>
    <subcellularLocation>
        <location evidence="1">Plastid</location>
        <location evidence="1">Chloroplast</location>
    </subcellularLocation>
</comment>
<name>L1ITF6_GUITC</name>
<dbReference type="PROSITE" id="PS51257">
    <property type="entry name" value="PROKAR_LIPOPROTEIN"/>
    <property type="match status" value="1"/>
</dbReference>
<proteinExistence type="inferred from homology"/>
<evidence type="ECO:0000256" key="10">
    <source>
        <dbReference type="SAM" id="Phobius"/>
    </source>
</evidence>
<evidence type="ECO:0000313" key="12">
    <source>
        <dbReference type="EnsemblProtists" id="EKX39372"/>
    </source>
</evidence>
<evidence type="ECO:0008006" key="14">
    <source>
        <dbReference type="Google" id="ProtNLM"/>
    </source>
</evidence>
<dbReference type="GO" id="GO:0016051">
    <property type="term" value="P:carbohydrate biosynthetic process"/>
    <property type="evidence" value="ECO:0007669"/>
    <property type="project" value="InterPro"/>
</dbReference>
<keyword evidence="9" id="KW-0325">Glycoprotein</keyword>